<proteinExistence type="predicted"/>
<dbReference type="EMBL" id="VSWC01000183">
    <property type="protein sequence ID" value="KAA1069815.1"/>
    <property type="molecule type" value="Genomic_DNA"/>
</dbReference>
<comment type="caution">
    <text evidence="1">The sequence shown here is derived from an EMBL/GenBank/DDBJ whole genome shotgun (WGS) entry which is preliminary data.</text>
</comment>
<gene>
    <name evidence="1" type="ORF">PGT21_033737</name>
</gene>
<keyword evidence="2" id="KW-1185">Reference proteome</keyword>
<name>A0A5B0LZ91_PUCGR</name>
<dbReference type="AlphaFoldDB" id="A0A5B0LZ91"/>
<dbReference type="OrthoDB" id="10415470at2759"/>
<dbReference type="Proteomes" id="UP000324748">
    <property type="component" value="Unassembled WGS sequence"/>
</dbReference>
<evidence type="ECO:0000313" key="1">
    <source>
        <dbReference type="EMBL" id="KAA1069815.1"/>
    </source>
</evidence>
<sequence length="97" mass="11132">MINLHRLARIAKPNATNLPSFWDEIDEDLKERRKNTSLRNNVFGQLILDKDAQLWDGEKTIHDWTESDQQLPSDEEVQARVELETDGRPAGPAVPNI</sequence>
<evidence type="ECO:0000313" key="2">
    <source>
        <dbReference type="Proteomes" id="UP000324748"/>
    </source>
</evidence>
<protein>
    <submittedName>
        <fullName evidence="1">Uncharacterized protein</fullName>
    </submittedName>
</protein>
<reference evidence="1 2" key="1">
    <citation type="submission" date="2019-05" db="EMBL/GenBank/DDBJ databases">
        <title>Emergence of the Ug99 lineage of the wheat stem rust pathogen through somatic hybridization.</title>
        <authorList>
            <person name="Li F."/>
            <person name="Upadhyaya N.M."/>
            <person name="Sperschneider J."/>
            <person name="Matny O."/>
            <person name="Nguyen-Phuc H."/>
            <person name="Mago R."/>
            <person name="Raley C."/>
            <person name="Miller M.E."/>
            <person name="Silverstein K.A.T."/>
            <person name="Henningsen E."/>
            <person name="Hirsch C.D."/>
            <person name="Visser B."/>
            <person name="Pretorius Z.A."/>
            <person name="Steffenson B.J."/>
            <person name="Schwessinger B."/>
            <person name="Dodds P.N."/>
            <person name="Figueroa M."/>
        </authorList>
    </citation>
    <scope>NUCLEOTIDE SEQUENCE [LARGE SCALE GENOMIC DNA]</scope>
    <source>
        <strain evidence="1">21-0</strain>
    </source>
</reference>
<organism evidence="1 2">
    <name type="scientific">Puccinia graminis f. sp. tritici</name>
    <dbReference type="NCBI Taxonomy" id="56615"/>
    <lineage>
        <taxon>Eukaryota</taxon>
        <taxon>Fungi</taxon>
        <taxon>Dikarya</taxon>
        <taxon>Basidiomycota</taxon>
        <taxon>Pucciniomycotina</taxon>
        <taxon>Pucciniomycetes</taxon>
        <taxon>Pucciniales</taxon>
        <taxon>Pucciniaceae</taxon>
        <taxon>Puccinia</taxon>
    </lineage>
</organism>
<accession>A0A5B0LZ91</accession>